<accession>A0A6M4MJ27</accession>
<protein>
    <submittedName>
        <fullName evidence="2">PilZ domain-containing protein</fullName>
    </submittedName>
</protein>
<feature type="domain" description="PilZ" evidence="1">
    <location>
        <begin position="3"/>
        <end position="109"/>
    </location>
</feature>
<dbReference type="Gene3D" id="2.40.10.220">
    <property type="entry name" value="predicted glycosyltransferase like domains"/>
    <property type="match status" value="1"/>
</dbReference>
<proteinExistence type="predicted"/>
<dbReference type="SUPFAM" id="SSF141371">
    <property type="entry name" value="PilZ domain-like"/>
    <property type="match status" value="1"/>
</dbReference>
<evidence type="ECO:0000313" key="3">
    <source>
        <dbReference type="Proteomes" id="UP000219285"/>
    </source>
</evidence>
<reference evidence="3" key="1">
    <citation type="submission" date="2014-12" db="EMBL/GenBank/DDBJ databases">
        <title>Complete genome sequence of a multi-drug resistant Klebsiella pneumoniae.</title>
        <authorList>
            <person name="Hua X."/>
            <person name="Chen Q."/>
            <person name="Li X."/>
            <person name="Feng Y."/>
            <person name="Ruan Z."/>
            <person name="Yu Y."/>
        </authorList>
    </citation>
    <scope>NUCLEOTIDE SEQUENCE [LARGE SCALE GENOMIC DNA]</scope>
    <source>
        <strain evidence="3">5.12</strain>
    </source>
</reference>
<keyword evidence="3" id="KW-1185">Reference proteome</keyword>
<dbReference type="OrthoDB" id="5298508at2"/>
<sequence length="140" mass="15570">MTDKRMFQRVAIGVAGKLSHQQASINVTVVDLSLQGLRISADEKALETLPFDSHDPYTITFQANGDSPEIVAHLQQLYRQTDTRRSDIIMGCKVDHIDVESLAALRRLIQLNSRHEDVSEKDLNAFIEAIYGKASSASES</sequence>
<organism evidence="2 3">
    <name type="scientific">Alteromonas pelagimontana</name>
    <dbReference type="NCBI Taxonomy" id="1858656"/>
    <lineage>
        <taxon>Bacteria</taxon>
        <taxon>Pseudomonadati</taxon>
        <taxon>Pseudomonadota</taxon>
        <taxon>Gammaproteobacteria</taxon>
        <taxon>Alteromonadales</taxon>
        <taxon>Alteromonadaceae</taxon>
        <taxon>Alteromonas/Salinimonas group</taxon>
        <taxon>Alteromonas</taxon>
    </lineage>
</organism>
<gene>
    <name evidence="2" type="ORF">CA267_015780</name>
</gene>
<dbReference type="KEGG" id="apel:CA267_015780"/>
<evidence type="ECO:0000313" key="2">
    <source>
        <dbReference type="EMBL" id="QJR82106.1"/>
    </source>
</evidence>
<reference evidence="2 3" key="2">
    <citation type="submission" date="2020-04" db="EMBL/GenBank/DDBJ databases">
        <title>Complete genome sequence of Alteromonas pelagimontana 5.12T.</title>
        <authorList>
            <person name="Sinha R.K."/>
            <person name="Krishnan K.P."/>
            <person name="Kurian J.P."/>
        </authorList>
    </citation>
    <scope>NUCLEOTIDE SEQUENCE [LARGE SCALE GENOMIC DNA]</scope>
    <source>
        <strain evidence="2 3">5.12</strain>
    </source>
</reference>
<dbReference type="Pfam" id="PF07238">
    <property type="entry name" value="PilZ"/>
    <property type="match status" value="1"/>
</dbReference>
<dbReference type="GO" id="GO:0035438">
    <property type="term" value="F:cyclic-di-GMP binding"/>
    <property type="evidence" value="ECO:0007669"/>
    <property type="project" value="InterPro"/>
</dbReference>
<evidence type="ECO:0000259" key="1">
    <source>
        <dbReference type="Pfam" id="PF07238"/>
    </source>
</evidence>
<dbReference type="InterPro" id="IPR009875">
    <property type="entry name" value="PilZ_domain"/>
</dbReference>
<name>A0A6M4MJ27_9ALTE</name>
<dbReference type="AlphaFoldDB" id="A0A6M4MJ27"/>
<dbReference type="EMBL" id="CP052766">
    <property type="protein sequence ID" value="QJR82106.1"/>
    <property type="molecule type" value="Genomic_DNA"/>
</dbReference>
<dbReference type="Proteomes" id="UP000219285">
    <property type="component" value="Chromosome"/>
</dbReference>
<dbReference type="RefSeq" id="WP_075610294.1">
    <property type="nucleotide sequence ID" value="NZ_CP052766.1"/>
</dbReference>